<gene>
    <name evidence="2" type="ORF">CMV_018123</name>
</gene>
<feature type="transmembrane region" description="Helical" evidence="1">
    <location>
        <begin position="286"/>
        <end position="305"/>
    </location>
</feature>
<evidence type="ECO:0000313" key="2">
    <source>
        <dbReference type="EMBL" id="KAF3956794.1"/>
    </source>
</evidence>
<keyword evidence="3" id="KW-1185">Reference proteome</keyword>
<keyword evidence="1" id="KW-1133">Transmembrane helix</keyword>
<dbReference type="EMBL" id="JRKL02002990">
    <property type="protein sequence ID" value="KAF3956794.1"/>
    <property type="molecule type" value="Genomic_DNA"/>
</dbReference>
<name>A0A8J4R1N8_9ROSI</name>
<organism evidence="2 3">
    <name type="scientific">Castanea mollissima</name>
    <name type="common">Chinese chestnut</name>
    <dbReference type="NCBI Taxonomy" id="60419"/>
    <lineage>
        <taxon>Eukaryota</taxon>
        <taxon>Viridiplantae</taxon>
        <taxon>Streptophyta</taxon>
        <taxon>Embryophyta</taxon>
        <taxon>Tracheophyta</taxon>
        <taxon>Spermatophyta</taxon>
        <taxon>Magnoliopsida</taxon>
        <taxon>eudicotyledons</taxon>
        <taxon>Gunneridae</taxon>
        <taxon>Pentapetalae</taxon>
        <taxon>rosids</taxon>
        <taxon>fabids</taxon>
        <taxon>Fagales</taxon>
        <taxon>Fagaceae</taxon>
        <taxon>Castanea</taxon>
    </lineage>
</organism>
<dbReference type="GO" id="GO:0140359">
    <property type="term" value="F:ABC-type transporter activity"/>
    <property type="evidence" value="ECO:0007669"/>
    <property type="project" value="InterPro"/>
</dbReference>
<reference evidence="2" key="1">
    <citation type="submission" date="2020-03" db="EMBL/GenBank/DDBJ databases">
        <title>Castanea mollissima Vanexum genome sequencing.</title>
        <authorList>
            <person name="Staton M."/>
        </authorList>
    </citation>
    <scope>NUCLEOTIDE SEQUENCE</scope>
    <source>
        <tissue evidence="2">Leaf</tissue>
    </source>
</reference>
<dbReference type="GO" id="GO:0005319">
    <property type="term" value="F:lipid transporter activity"/>
    <property type="evidence" value="ECO:0007669"/>
    <property type="project" value="TreeGrafter"/>
</dbReference>
<evidence type="ECO:0000313" key="3">
    <source>
        <dbReference type="Proteomes" id="UP000737018"/>
    </source>
</evidence>
<accession>A0A8J4R1N8</accession>
<keyword evidence="1" id="KW-0812">Transmembrane</keyword>
<dbReference type="InterPro" id="IPR026082">
    <property type="entry name" value="ABCA"/>
</dbReference>
<comment type="caution">
    <text evidence="2">The sequence shown here is derived from an EMBL/GenBank/DDBJ whole genome shotgun (WGS) entry which is preliminary data.</text>
</comment>
<sequence>MGTARSQLKAMLRKNWLLKIRHPFITSAEILLPTVVMLLLIAVRTQVDTQIHPAQPYIREGMLVEVGKGISPSFQQVLELLLAKGEYLAFAPDTEETRKMINLMSMKFPLLKQVTRVYKDELALDTYIRSGLYGTCNQVKNCSNPKIKGAVVFHEQGPLQFDYSIRLNHTWAFSGFPDVKSIMDVNGPYLNDLELGVNIVPTMQYSFSGFLTLQQVLDAFIIVSAQQNYSTSQNIEIPSVQSSDNASSLKFPLMQFSPSNIRIAPFPTREYTDDEFQSIIKKVMGVLYLLGFLYPISRLISFSVFEKVWNRK</sequence>
<evidence type="ECO:0000256" key="1">
    <source>
        <dbReference type="SAM" id="Phobius"/>
    </source>
</evidence>
<dbReference type="GO" id="GO:0016020">
    <property type="term" value="C:membrane"/>
    <property type="evidence" value="ECO:0007669"/>
    <property type="project" value="InterPro"/>
</dbReference>
<dbReference type="PANTHER" id="PTHR19229">
    <property type="entry name" value="ATP-BINDING CASSETTE TRANSPORTER SUBFAMILY A ABCA"/>
    <property type="match status" value="1"/>
</dbReference>
<dbReference type="PANTHER" id="PTHR19229:SF267">
    <property type="entry name" value="ABC TRANSPORTER A FAMILY MEMBER 1"/>
    <property type="match status" value="1"/>
</dbReference>
<protein>
    <submittedName>
        <fullName evidence="2">Uncharacterized protein</fullName>
    </submittedName>
</protein>
<proteinExistence type="predicted"/>
<dbReference type="Proteomes" id="UP000737018">
    <property type="component" value="Unassembled WGS sequence"/>
</dbReference>
<dbReference type="AlphaFoldDB" id="A0A8J4R1N8"/>
<dbReference type="OrthoDB" id="10255969at2759"/>
<keyword evidence="1" id="KW-0472">Membrane</keyword>